<keyword evidence="1" id="KW-0732">Signal</keyword>
<accession>A0A5J5ICI1</accession>
<gene>
    <name evidence="2" type="ORF">FW778_21845</name>
</gene>
<evidence type="ECO:0000313" key="3">
    <source>
        <dbReference type="Proteomes" id="UP000326903"/>
    </source>
</evidence>
<dbReference type="AlphaFoldDB" id="A0A5J5ICI1"/>
<organism evidence="2 3">
    <name type="scientific">Ginsengibacter hankyongi</name>
    <dbReference type="NCBI Taxonomy" id="2607284"/>
    <lineage>
        <taxon>Bacteria</taxon>
        <taxon>Pseudomonadati</taxon>
        <taxon>Bacteroidota</taxon>
        <taxon>Chitinophagia</taxon>
        <taxon>Chitinophagales</taxon>
        <taxon>Chitinophagaceae</taxon>
        <taxon>Ginsengibacter</taxon>
    </lineage>
</organism>
<dbReference type="RefSeq" id="WP_150417028.1">
    <property type="nucleotide sequence ID" value="NZ_VYQF01000013.1"/>
</dbReference>
<protein>
    <recommendedName>
        <fullName evidence="4">Tetratricopeptide repeat protein</fullName>
    </recommendedName>
</protein>
<evidence type="ECO:0000256" key="1">
    <source>
        <dbReference type="SAM" id="SignalP"/>
    </source>
</evidence>
<dbReference type="Gene3D" id="1.25.40.10">
    <property type="entry name" value="Tetratricopeptide repeat domain"/>
    <property type="match status" value="1"/>
</dbReference>
<evidence type="ECO:0008006" key="4">
    <source>
        <dbReference type="Google" id="ProtNLM"/>
    </source>
</evidence>
<dbReference type="Proteomes" id="UP000326903">
    <property type="component" value="Unassembled WGS sequence"/>
</dbReference>
<keyword evidence="3" id="KW-1185">Reference proteome</keyword>
<name>A0A5J5ICI1_9BACT</name>
<sequence>MKKVIFTLLFSFFATLIFAQDLKSVKADLDKKQLDKAKTDIDAYVAKSPNDGEGQYYKAKIYEQIASSDQFKSLAPDAREQAFEAFKKAAADSANIKLKLVIIKDQYAPIFNLYTGYYEAGASAFNAAAPTGNKAGFEDAMNLFIKANNVGQYIAENKWSKIPEVDTTLVLNIAKAALNAGKMDVALTYFTKLADANINGTKEGGEGNAAFILPYQWLMLHYKDAKDEANMMKYANLGKKLFPDNDYFDLVLIDYYREKKDNDALFAKYNELVTKRPDSLMYHFNYANDIFGYIYNGDEGVVIKNRDALLQTLGTEIEKAHSLNPNDVVTNWLYAQYYYNHGVDVRDSALKIKSTKPDDVKKKADLNAQSKDAFNKAIPYADKALTTLEANYKKADKSKYKSIVDLMQKIYESLNQNDKVKLYQEKYDSADTKFVN</sequence>
<feature type="chain" id="PRO_5023903978" description="Tetratricopeptide repeat protein" evidence="1">
    <location>
        <begin position="20"/>
        <end position="436"/>
    </location>
</feature>
<dbReference type="InterPro" id="IPR011990">
    <property type="entry name" value="TPR-like_helical_dom_sf"/>
</dbReference>
<evidence type="ECO:0000313" key="2">
    <source>
        <dbReference type="EMBL" id="KAA9034656.1"/>
    </source>
</evidence>
<reference evidence="2 3" key="1">
    <citation type="submission" date="2019-09" db="EMBL/GenBank/DDBJ databases">
        <title>Draft genome sequence of Ginsengibacter sp. BR5-29.</title>
        <authorList>
            <person name="Im W.-T."/>
        </authorList>
    </citation>
    <scope>NUCLEOTIDE SEQUENCE [LARGE SCALE GENOMIC DNA]</scope>
    <source>
        <strain evidence="2 3">BR5-29</strain>
    </source>
</reference>
<dbReference type="EMBL" id="VYQF01000013">
    <property type="protein sequence ID" value="KAA9034656.1"/>
    <property type="molecule type" value="Genomic_DNA"/>
</dbReference>
<feature type="signal peptide" evidence="1">
    <location>
        <begin position="1"/>
        <end position="19"/>
    </location>
</feature>
<proteinExistence type="predicted"/>
<comment type="caution">
    <text evidence="2">The sequence shown here is derived from an EMBL/GenBank/DDBJ whole genome shotgun (WGS) entry which is preliminary data.</text>
</comment>